<protein>
    <recommendedName>
        <fullName evidence="10">Major facilitator superfamily (MFS) profile domain-containing protein</fullName>
    </recommendedName>
</protein>
<comment type="caution">
    <text evidence="11">The sequence shown here is derived from an EMBL/GenBank/DDBJ whole genome shotgun (WGS) entry which is preliminary data.</text>
</comment>
<feature type="compositionally biased region" description="Acidic residues" evidence="8">
    <location>
        <begin position="896"/>
        <end position="910"/>
    </location>
</feature>
<dbReference type="EMBL" id="LYXU01000138">
    <property type="protein sequence ID" value="OBS15723.1"/>
    <property type="molecule type" value="Genomic_DNA"/>
</dbReference>
<evidence type="ECO:0000256" key="9">
    <source>
        <dbReference type="SAM" id="Phobius"/>
    </source>
</evidence>
<dbReference type="InterPro" id="IPR036259">
    <property type="entry name" value="MFS_trans_sf"/>
</dbReference>
<dbReference type="GO" id="GO:0022857">
    <property type="term" value="F:transmembrane transporter activity"/>
    <property type="evidence" value="ECO:0007669"/>
    <property type="project" value="InterPro"/>
</dbReference>
<evidence type="ECO:0000259" key="10">
    <source>
        <dbReference type="PROSITE" id="PS50850"/>
    </source>
</evidence>
<dbReference type="GO" id="GO:0003676">
    <property type="term" value="F:nucleic acid binding"/>
    <property type="evidence" value="ECO:0007669"/>
    <property type="project" value="InterPro"/>
</dbReference>
<feature type="transmembrane region" description="Helical" evidence="9">
    <location>
        <begin position="423"/>
        <end position="445"/>
    </location>
</feature>
<feature type="transmembrane region" description="Helical" evidence="9">
    <location>
        <begin position="357"/>
        <end position="379"/>
    </location>
</feature>
<reference evidence="11 12" key="1">
    <citation type="submission" date="2016-06" db="EMBL/GenBank/DDBJ databases">
        <title>Living apart together: crosstalk between the core and supernumerary genomes in a fungal plant pathogen.</title>
        <authorList>
            <person name="Vanheule A."/>
            <person name="Audenaert K."/>
            <person name="Warris S."/>
            <person name="Van De Geest H."/>
            <person name="Schijlen E."/>
            <person name="Hofte M."/>
            <person name="De Saeger S."/>
            <person name="Haesaert G."/>
            <person name="Waalwijk C."/>
            <person name="Van Der Lee T."/>
        </authorList>
    </citation>
    <scope>NUCLEOTIDE SEQUENCE [LARGE SCALE GENOMIC DNA]</scope>
    <source>
        <strain evidence="11 12">2516</strain>
    </source>
</reference>
<feature type="transmembrane region" description="Helical" evidence="9">
    <location>
        <begin position="385"/>
        <end position="402"/>
    </location>
</feature>
<dbReference type="GO" id="GO:0005524">
    <property type="term" value="F:ATP binding"/>
    <property type="evidence" value="ECO:0007669"/>
    <property type="project" value="InterPro"/>
</dbReference>
<dbReference type="Proteomes" id="UP000091967">
    <property type="component" value="Unassembled WGS sequence"/>
</dbReference>
<dbReference type="Gene3D" id="3.40.50.300">
    <property type="entry name" value="P-loop containing nucleotide triphosphate hydrolases"/>
    <property type="match status" value="1"/>
</dbReference>
<dbReference type="Pfam" id="PF07690">
    <property type="entry name" value="MFS_1"/>
    <property type="match status" value="1"/>
</dbReference>
<dbReference type="InterPro" id="IPR011545">
    <property type="entry name" value="DEAD/DEAH_box_helicase_dom"/>
</dbReference>
<evidence type="ECO:0000256" key="1">
    <source>
        <dbReference type="ARBA" id="ARBA00004141"/>
    </source>
</evidence>
<evidence type="ECO:0000313" key="12">
    <source>
        <dbReference type="Proteomes" id="UP000091967"/>
    </source>
</evidence>
<feature type="transmembrane region" description="Helical" evidence="9">
    <location>
        <begin position="21"/>
        <end position="39"/>
    </location>
</feature>
<feature type="transmembrane region" description="Helical" evidence="9">
    <location>
        <begin position="292"/>
        <end position="312"/>
    </location>
</feature>
<organism evidence="11 12">
    <name type="scientific">Fusarium poae</name>
    <dbReference type="NCBI Taxonomy" id="36050"/>
    <lineage>
        <taxon>Eukaryota</taxon>
        <taxon>Fungi</taxon>
        <taxon>Dikarya</taxon>
        <taxon>Ascomycota</taxon>
        <taxon>Pezizomycotina</taxon>
        <taxon>Sordariomycetes</taxon>
        <taxon>Hypocreomycetidae</taxon>
        <taxon>Hypocreales</taxon>
        <taxon>Nectriaceae</taxon>
        <taxon>Fusarium</taxon>
    </lineage>
</organism>
<dbReference type="Pfam" id="PF12013">
    <property type="entry name" value="OrsD"/>
    <property type="match status" value="1"/>
</dbReference>
<feature type="domain" description="Major facilitator superfamily (MFS) profile" evidence="10">
    <location>
        <begin position="25"/>
        <end position="508"/>
    </location>
</feature>
<dbReference type="Gene3D" id="1.20.1250.20">
    <property type="entry name" value="MFS general substrate transporter like domains"/>
    <property type="match status" value="1"/>
</dbReference>
<dbReference type="InterPro" id="IPR022698">
    <property type="entry name" value="OrsD"/>
</dbReference>
<dbReference type="SUPFAM" id="SSF52540">
    <property type="entry name" value="P-loop containing nucleoside triphosphate hydrolases"/>
    <property type="match status" value="1"/>
</dbReference>
<dbReference type="SUPFAM" id="SSF103473">
    <property type="entry name" value="MFS general substrate transporter"/>
    <property type="match status" value="1"/>
</dbReference>
<comment type="subcellular location">
    <subcellularLocation>
        <location evidence="1">Membrane</location>
        <topology evidence="1">Multi-pass membrane protein</topology>
    </subcellularLocation>
</comment>
<evidence type="ECO:0000256" key="8">
    <source>
        <dbReference type="SAM" id="MobiDB-lite"/>
    </source>
</evidence>
<feature type="region of interest" description="Disordered" evidence="8">
    <location>
        <begin position="877"/>
        <end position="910"/>
    </location>
</feature>
<evidence type="ECO:0000256" key="7">
    <source>
        <dbReference type="ARBA" id="ARBA00023180"/>
    </source>
</evidence>
<evidence type="ECO:0000256" key="2">
    <source>
        <dbReference type="ARBA" id="ARBA00007520"/>
    </source>
</evidence>
<feature type="transmembrane region" description="Helical" evidence="9">
    <location>
        <begin position="220"/>
        <end position="240"/>
    </location>
</feature>
<dbReference type="GO" id="GO:0005886">
    <property type="term" value="C:plasma membrane"/>
    <property type="evidence" value="ECO:0007669"/>
    <property type="project" value="TreeGrafter"/>
</dbReference>
<proteinExistence type="inferred from homology"/>
<accession>A0A1B8A5G9</accession>
<sequence length="1679" mass="185394">MKKAPSFVSSQPPQPPPQTGIGLGTIITIYLTCIINGFDVSNVANIQPQLYEAFGHIEFLPWIGLSYSLANFATLAFARKIIDFFNIRYVYIVSIIIFFVGATLAGVANNISTVIAGRTIMGIGGSICQNCAISYFAMYATDSQSPLLYGIMSGLWAIGLVVGGPVGSAFAEGSTTSWRWAFFINLPFLGLAIICALIFVPSRPDSGGLPLRDRLADTDILGIVLQITTTILFAIAATFSGPVWEWNSAPCIAIWTVFAVVLAAWGFQQLWSYQIRPGYQVIPITVMTQRHMLPLWVASGCAGATYAIMLYYMPLFYAFSKGLGALQQTVRLLPFILTFILTVVIIAASLPRLKQYGIIYLAGGAITLSSATALATTIAPGVPESKVMGLTALVAVGLGLHFQHSNAISNRINKDLRDRVECAALLNMSLMGGISMALIIAGAIYENRGMSLLKSALGSIDRPEADLREALAGVSRGSWGVGEAQLMTYGAKATCKAISLLLYIVSSSGALCFACGIIQLCEQLDVLLCLICEAAIKPEVDKVEHHYRNCHKTVGEQLQAVIAFAASFSSSGWRPRTLQDPADENIQLPPDGSAPIPGLRTYKGFSCRAGGCRFLTRNKSNFSTHETRNRHRTQVEGKRGREYVMLQSLRKAPHARYWIVNPARGAETTDADGDPATERADDGVTAGDALLLQTVRACEKDLKKAETERQRQVEAPGGVDTESRWVQFMKWSAHLQQRDKPTLYQAGLSPASAAVEQRMWPRERREANQRLRELTESFRRELGRCMERLDRVPDETLEWLGSIDPTKPVSTPFGRKQQPDTMDRYSACWQRYLCYCVRIQALGRDGAKAEHGIRFTEEQWNSLADIVQRLDTVVDKKKRQGQQQVTKGSREGDRGEGEEEEEEEEDPDKEALDEAVFDFCIKSIKQKLGKKQYYNPLLHFTAVLGVKEDGTWVPSHTHTRFLAGFLWCGRILMLGHFFEDDPYDSDDSNCDTSFAAIDRFQKGHRDWLATGSYTPFSAIIQWMTYGRGYRNQEGGQARVLWDSNGMTLNYLGDKITVNSFQRAAQAFVREAEGWLDKLMGGQWSQIRETIRLQDIADSLVFEGPGRSFATNRKNAWLKPGAEKLTRLLGTTLWKIVDAGNGGSRVECRKRAMDEYLGWLRQFRSSMFPVVHVWGGQPGRGPEVSTLKHCDTDQLPKNVFVFDGQVVVLITDRDKSKGLNGKQGRKVARFLPEGPSLMMVAYVAWLLPFEKVLHRLSGIRGPSEAISPWLWKSAEKGIWDTAKLSKQLALVTGVQIGVQLTVSSYRHVAIEMGRRIKGLIVQQVELEAAVADSDDEAADPLTGEAHRRPKVEYVWDIQATHGSRIARNHYAVNLQFPSQLQPEMLSNFREISRLWHQFLARTDGDFGDRKRRAHDDDIMPVVDRSAKRQRLAIDREQATSPRLPLDGDLAPRYEDAEIDAGLKRMLGEDAGWKTAQQRDGMYRIMRLENDGIRSELLIVVLPTGGGKSILFMLPAFMEDERGTGGGPVSIVVVPFVSLVQDLVSRARELGIDCMEWRNDIDQERDERQRDARLVVVSADVALPRAARAANGAAPVRVPAGDAYCDAAGVDGGLVPGANAGTGRNNHPSSDDEGEYSVPSEAGKAGEDGNRGRSGSCNEGDRGANGDSTTRSGILPLDQAV</sequence>
<evidence type="ECO:0000256" key="4">
    <source>
        <dbReference type="ARBA" id="ARBA00022692"/>
    </source>
</evidence>
<feature type="transmembrane region" description="Helical" evidence="9">
    <location>
        <begin position="147"/>
        <end position="166"/>
    </location>
</feature>
<evidence type="ECO:0000313" key="11">
    <source>
        <dbReference type="EMBL" id="OBS15723.1"/>
    </source>
</evidence>
<comment type="similarity">
    <text evidence="2">Belongs to the major facilitator superfamily. TCR/Tet family.</text>
</comment>
<keyword evidence="5 9" id="KW-1133">Transmembrane helix</keyword>
<dbReference type="InterPro" id="IPR027417">
    <property type="entry name" value="P-loop_NTPase"/>
</dbReference>
<dbReference type="PANTHER" id="PTHR23501">
    <property type="entry name" value="MAJOR FACILITATOR SUPERFAMILY"/>
    <property type="match status" value="1"/>
</dbReference>
<gene>
    <name evidence="11" type="ORF">FPOA_13506</name>
</gene>
<keyword evidence="6 9" id="KW-0472">Membrane</keyword>
<dbReference type="PROSITE" id="PS50850">
    <property type="entry name" value="MFS"/>
    <property type="match status" value="1"/>
</dbReference>
<keyword evidence="3" id="KW-0813">Transport</keyword>
<feature type="region of interest" description="Disordered" evidence="8">
    <location>
        <begin position="1614"/>
        <end position="1679"/>
    </location>
</feature>
<feature type="transmembrane region" description="Helical" evidence="9">
    <location>
        <begin position="252"/>
        <end position="271"/>
    </location>
</feature>
<evidence type="ECO:0000256" key="5">
    <source>
        <dbReference type="ARBA" id="ARBA00022989"/>
    </source>
</evidence>
<feature type="transmembrane region" description="Helical" evidence="9">
    <location>
        <begin position="59"/>
        <end position="77"/>
    </location>
</feature>
<keyword evidence="12" id="KW-1185">Reference proteome</keyword>
<dbReference type="InterPro" id="IPR011701">
    <property type="entry name" value="MFS"/>
</dbReference>
<dbReference type="PANTHER" id="PTHR23501:SF12">
    <property type="entry name" value="MAJOR FACILITATOR SUPERFAMILY (MFS) PROFILE DOMAIN-CONTAINING PROTEIN-RELATED"/>
    <property type="match status" value="1"/>
</dbReference>
<feature type="transmembrane region" description="Helical" evidence="9">
    <location>
        <begin position="332"/>
        <end position="350"/>
    </location>
</feature>
<feature type="transmembrane region" description="Helical" evidence="9">
    <location>
        <begin position="120"/>
        <end position="140"/>
    </location>
</feature>
<dbReference type="Pfam" id="PF00270">
    <property type="entry name" value="DEAD"/>
    <property type="match status" value="1"/>
</dbReference>
<keyword evidence="7" id="KW-0325">Glycoprotein</keyword>
<feature type="transmembrane region" description="Helical" evidence="9">
    <location>
        <begin position="178"/>
        <end position="200"/>
    </location>
</feature>
<evidence type="ECO:0000256" key="6">
    <source>
        <dbReference type="ARBA" id="ARBA00023136"/>
    </source>
</evidence>
<dbReference type="InterPro" id="IPR020846">
    <property type="entry name" value="MFS_dom"/>
</dbReference>
<feature type="transmembrane region" description="Helical" evidence="9">
    <location>
        <begin position="89"/>
        <end position="108"/>
    </location>
</feature>
<evidence type="ECO:0000256" key="3">
    <source>
        <dbReference type="ARBA" id="ARBA00022448"/>
    </source>
</evidence>
<keyword evidence="4 9" id="KW-0812">Transmembrane</keyword>
<name>A0A1B8A5G9_FUSPO</name>